<dbReference type="PANTHER" id="PTHR31328:SF2">
    <property type="entry name" value="BIOGENESIS OF LYSOSOME-RELATED ORGANELLES COMPLEX 1 SUBUNIT 6"/>
    <property type="match status" value="1"/>
</dbReference>
<dbReference type="Pfam" id="PF14712">
    <property type="entry name" value="Snapin_Pallidin"/>
    <property type="match status" value="1"/>
</dbReference>
<dbReference type="GO" id="GO:0031083">
    <property type="term" value="C:BLOC-1 complex"/>
    <property type="evidence" value="ECO:0007669"/>
    <property type="project" value="TreeGrafter"/>
</dbReference>
<evidence type="ECO:0000256" key="2">
    <source>
        <dbReference type="ARBA" id="ARBA00023015"/>
    </source>
</evidence>
<dbReference type="EMBL" id="AOFI03000425">
    <property type="protein sequence ID" value="KAF4317183.1"/>
    <property type="molecule type" value="Genomic_DNA"/>
</dbReference>
<sequence length="276" mass="30580">MATDGVKEELAAMQIGESEDVTMTDAEENDAGVVTLDKVSLLQESVDKMTLSMFNALRLLPASTDDNANNQETKDAITSLANDVLRMVQETDVLIDDLPGLDKTEAEQLEELRRLQIQSEEEAQTLRQVAEEAEENAELWQVDESVNGIEVMSNAVIDTIQPSLDATIHRIAELKESQQRLLKLLAEQNAAIGSSKQIEDVAVVLEKLPYYVKKVQGIKLAMAEISTSTEKMKRRAENLRVDAQSHAIKKENKRDAQSQWNKLYAAKNAGSPSVQS</sequence>
<evidence type="ECO:0000313" key="6">
    <source>
        <dbReference type="EMBL" id="KAF4317183.1"/>
    </source>
</evidence>
<keyword evidence="4" id="KW-0539">Nucleus</keyword>
<gene>
    <name evidence="6" type="ORF">G195_007656</name>
</gene>
<evidence type="ECO:0000256" key="4">
    <source>
        <dbReference type="ARBA" id="ARBA00023242"/>
    </source>
</evidence>
<organism evidence="6 7">
    <name type="scientific">Phytophthora kernoviae 00238/432</name>
    <dbReference type="NCBI Taxonomy" id="1284355"/>
    <lineage>
        <taxon>Eukaryota</taxon>
        <taxon>Sar</taxon>
        <taxon>Stramenopiles</taxon>
        <taxon>Oomycota</taxon>
        <taxon>Peronosporomycetes</taxon>
        <taxon>Peronosporales</taxon>
        <taxon>Peronosporaceae</taxon>
        <taxon>Phytophthora</taxon>
    </lineage>
</organism>
<evidence type="ECO:0000256" key="3">
    <source>
        <dbReference type="ARBA" id="ARBA00023163"/>
    </source>
</evidence>
<keyword evidence="2" id="KW-0805">Transcription regulation</keyword>
<dbReference type="InterPro" id="IPR037212">
    <property type="entry name" value="Med7/Med21-like"/>
</dbReference>
<reference evidence="6" key="2">
    <citation type="submission" date="2020-02" db="EMBL/GenBank/DDBJ databases">
        <authorList>
            <person name="Studholme D.J."/>
        </authorList>
    </citation>
    <scope>NUCLEOTIDE SEQUENCE</scope>
    <source>
        <strain evidence="6">00238/432</strain>
    </source>
</reference>
<name>A0A8J4W1S2_9STRA</name>
<evidence type="ECO:0000256" key="1">
    <source>
        <dbReference type="ARBA" id="ARBA00004123"/>
    </source>
</evidence>
<dbReference type="Proteomes" id="UP000702964">
    <property type="component" value="Unassembled WGS sequence"/>
</dbReference>
<dbReference type="InterPro" id="IPR021384">
    <property type="entry name" value="Mediator_Med21"/>
</dbReference>
<evidence type="ECO:0000256" key="5">
    <source>
        <dbReference type="SAM" id="Coils"/>
    </source>
</evidence>
<comment type="subcellular location">
    <subcellularLocation>
        <location evidence="1">Nucleus</location>
    </subcellularLocation>
</comment>
<dbReference type="InterPro" id="IPR028119">
    <property type="entry name" value="Snapin/Pallidin/Snn1"/>
</dbReference>
<keyword evidence="5" id="KW-0175">Coiled coil</keyword>
<keyword evidence="3" id="KW-0804">Transcription</keyword>
<evidence type="ECO:0000313" key="7">
    <source>
        <dbReference type="Proteomes" id="UP000702964"/>
    </source>
</evidence>
<dbReference type="GO" id="GO:0016592">
    <property type="term" value="C:mediator complex"/>
    <property type="evidence" value="ECO:0007669"/>
    <property type="project" value="InterPro"/>
</dbReference>
<protein>
    <recommendedName>
        <fullName evidence="8">Mediator of RNA polymerase II transcription subunit 21</fullName>
    </recommendedName>
</protein>
<dbReference type="SUPFAM" id="SSF140718">
    <property type="entry name" value="Mediator hinge subcomplex-like"/>
    <property type="match status" value="1"/>
</dbReference>
<accession>A0A8J4W1S2</accession>
<dbReference type="Pfam" id="PF11221">
    <property type="entry name" value="Med21"/>
    <property type="match status" value="1"/>
</dbReference>
<proteinExistence type="predicted"/>
<dbReference type="GO" id="GO:0030133">
    <property type="term" value="C:transport vesicle"/>
    <property type="evidence" value="ECO:0007669"/>
    <property type="project" value="TreeGrafter"/>
</dbReference>
<reference evidence="6" key="1">
    <citation type="journal article" date="2015" name="Genom Data">
        <title>Draft genome sequences of Phytophthora kernoviae and Phytophthora ramorum lineage EU2 from Scotland.</title>
        <authorList>
            <person name="Sambles C."/>
            <person name="Schlenzig A."/>
            <person name="O'Neill P."/>
            <person name="Grant M."/>
            <person name="Studholme D.J."/>
        </authorList>
    </citation>
    <scope>NUCLEOTIDE SEQUENCE</scope>
    <source>
        <strain evidence="6">00238/432</strain>
    </source>
</reference>
<evidence type="ECO:0008006" key="8">
    <source>
        <dbReference type="Google" id="ProtNLM"/>
    </source>
</evidence>
<comment type="caution">
    <text evidence="6">The sequence shown here is derived from an EMBL/GenBank/DDBJ whole genome shotgun (WGS) entry which is preliminary data.</text>
</comment>
<dbReference type="Gene3D" id="6.10.280.10">
    <property type="entry name" value="Mediator complex, subunit Med21"/>
    <property type="match status" value="1"/>
</dbReference>
<dbReference type="AlphaFoldDB" id="A0A8J4W1S2"/>
<dbReference type="PANTHER" id="PTHR31328">
    <property type="entry name" value="BIOGENESIS OF LYSOSOME-RELATED ORGANELLES COMPLEX 1 SUBUNIT 6"/>
    <property type="match status" value="1"/>
</dbReference>
<feature type="coiled-coil region" evidence="5">
    <location>
        <begin position="109"/>
        <end position="143"/>
    </location>
</feature>